<evidence type="ECO:0000256" key="2">
    <source>
        <dbReference type="ARBA" id="ARBA00022747"/>
    </source>
</evidence>
<dbReference type="PANTHER" id="PTHR30408:SF13">
    <property type="entry name" value="TYPE I RESTRICTION ENZYME HINDI SPECIFICITY SUBUNIT"/>
    <property type="match status" value="1"/>
</dbReference>
<evidence type="ECO:0000313" key="5">
    <source>
        <dbReference type="EMBL" id="EEG92091.1"/>
    </source>
</evidence>
<accession>C0FZ93</accession>
<name>C0FZ93_9FIRM</name>
<dbReference type="Pfam" id="PF01420">
    <property type="entry name" value="Methylase_S"/>
    <property type="match status" value="1"/>
</dbReference>
<dbReference type="EMBL" id="ACFY01000164">
    <property type="protein sequence ID" value="EEG92091.1"/>
    <property type="molecule type" value="Genomic_DNA"/>
</dbReference>
<dbReference type="GO" id="GO:0009307">
    <property type="term" value="P:DNA restriction-modification system"/>
    <property type="evidence" value="ECO:0007669"/>
    <property type="project" value="UniProtKB-KW"/>
</dbReference>
<evidence type="ECO:0000256" key="1">
    <source>
        <dbReference type="ARBA" id="ARBA00010923"/>
    </source>
</evidence>
<feature type="domain" description="Type I restriction modification DNA specificity" evidence="4">
    <location>
        <begin position="48"/>
        <end position="219"/>
    </location>
</feature>
<dbReference type="AlphaFoldDB" id="C0FZ93"/>
<dbReference type="Gene3D" id="3.90.220.20">
    <property type="entry name" value="DNA methylase specificity domains"/>
    <property type="match status" value="1"/>
</dbReference>
<dbReference type="GO" id="GO:0003677">
    <property type="term" value="F:DNA binding"/>
    <property type="evidence" value="ECO:0007669"/>
    <property type="project" value="UniProtKB-KW"/>
</dbReference>
<dbReference type="InterPro" id="IPR052021">
    <property type="entry name" value="Type-I_RS_S_subunit"/>
</dbReference>
<dbReference type="InterPro" id="IPR000055">
    <property type="entry name" value="Restrct_endonuc_typeI_TRD"/>
</dbReference>
<evidence type="ECO:0000256" key="3">
    <source>
        <dbReference type="ARBA" id="ARBA00023125"/>
    </source>
</evidence>
<sequence length="244" mass="27832">INDYLQRQIQLLYDYWFTQFNFPGDDGRPYKATNGLMVWNEKINQIIPADWQVKPLGAICSFRNGINYDKNVEGNTVYKIINVRNISSSTLFLDESNFDMICLPQQQGDKYRVSNDSIIIARSGIPGTTRILYNPSSNIIFCGFIICCTPYDNTLQNYLTLYLRQFEGSSATQTGGSILKNVSQETLKNLLVPIPQQSLLSKFNDSVSRIYNLINGNIKENVQLTTLRDWLLPMLMNGQAIIED</sequence>
<dbReference type="PANTHER" id="PTHR30408">
    <property type="entry name" value="TYPE-1 RESTRICTION ENZYME ECOKI SPECIFICITY PROTEIN"/>
    <property type="match status" value="1"/>
</dbReference>
<comment type="similarity">
    <text evidence="1">Belongs to the type-I restriction system S methylase family.</text>
</comment>
<dbReference type="Proteomes" id="UP000003561">
    <property type="component" value="Unassembled WGS sequence"/>
</dbReference>
<dbReference type="InterPro" id="IPR044946">
    <property type="entry name" value="Restrct_endonuc_typeI_TRD_sf"/>
</dbReference>
<gene>
    <name evidence="5" type="ORF">ROSEINA2194_04090</name>
</gene>
<comment type="caution">
    <text evidence="5">The sequence shown here is derived from an EMBL/GenBank/DDBJ whole genome shotgun (WGS) entry which is preliminary data.</text>
</comment>
<evidence type="ECO:0000259" key="4">
    <source>
        <dbReference type="Pfam" id="PF01420"/>
    </source>
</evidence>
<protein>
    <recommendedName>
        <fullName evidence="4">Type I restriction modification DNA specificity domain-containing protein</fullName>
    </recommendedName>
</protein>
<feature type="non-terminal residue" evidence="5">
    <location>
        <position position="1"/>
    </location>
</feature>
<dbReference type="eggNOG" id="COG0732">
    <property type="taxonomic scope" value="Bacteria"/>
</dbReference>
<keyword evidence="2" id="KW-0680">Restriction system</keyword>
<proteinExistence type="inferred from homology"/>
<dbReference type="RefSeq" id="WP_009860963.1">
    <property type="nucleotide sequence ID" value="NZ_ACFY01000164.1"/>
</dbReference>
<keyword evidence="3" id="KW-0238">DNA-binding</keyword>
<organism evidence="5 6">
    <name type="scientific">Roseburia inulinivorans DSM 16841</name>
    <dbReference type="NCBI Taxonomy" id="622312"/>
    <lineage>
        <taxon>Bacteria</taxon>
        <taxon>Bacillati</taxon>
        <taxon>Bacillota</taxon>
        <taxon>Clostridia</taxon>
        <taxon>Lachnospirales</taxon>
        <taxon>Lachnospiraceae</taxon>
        <taxon>Roseburia</taxon>
    </lineage>
</organism>
<evidence type="ECO:0000313" key="6">
    <source>
        <dbReference type="Proteomes" id="UP000003561"/>
    </source>
</evidence>
<reference evidence="5 6" key="2">
    <citation type="submission" date="2009-03" db="EMBL/GenBank/DDBJ databases">
        <title>Draft genome sequence of Roseburia inulinivorans (DSM 16841).</title>
        <authorList>
            <person name="Sudarsanam P."/>
            <person name="Ley R."/>
            <person name="Guruge J."/>
            <person name="Turnbaugh P.J."/>
            <person name="Mahowald M."/>
            <person name="Liep D."/>
            <person name="Gordon J."/>
        </authorList>
    </citation>
    <scope>NUCLEOTIDE SEQUENCE [LARGE SCALE GENOMIC DNA]</scope>
    <source>
        <strain evidence="5 6">DSM 16841</strain>
    </source>
</reference>
<dbReference type="SUPFAM" id="SSF116734">
    <property type="entry name" value="DNA methylase specificity domain"/>
    <property type="match status" value="1"/>
</dbReference>
<reference evidence="5 6" key="1">
    <citation type="submission" date="2009-02" db="EMBL/GenBank/DDBJ databases">
        <authorList>
            <person name="Fulton L."/>
            <person name="Clifton S."/>
            <person name="Fulton B."/>
            <person name="Xu J."/>
            <person name="Minx P."/>
            <person name="Pepin K.H."/>
            <person name="Johnson M."/>
            <person name="Bhonagiri V."/>
            <person name="Nash W.E."/>
            <person name="Mardis E.R."/>
            <person name="Wilson R.K."/>
        </authorList>
    </citation>
    <scope>NUCLEOTIDE SEQUENCE [LARGE SCALE GENOMIC DNA]</scope>
    <source>
        <strain evidence="5 6">DSM 16841</strain>
    </source>
</reference>